<dbReference type="EMBL" id="AY815057">
    <property type="protein sequence ID" value="AAW26789.1"/>
    <property type="molecule type" value="mRNA"/>
</dbReference>
<reference evidence="1" key="2">
    <citation type="journal article" date="2006" name="PLoS Pathog.">
        <title>New perspectives on host-parasite interplay by comparative transcriptomic and proteomic analyses of Schistosoma japonicum.</title>
        <authorList>
            <person name="Liu F."/>
            <person name="Lu J."/>
            <person name="Hu W."/>
            <person name="Wang S.Y."/>
            <person name="Cui S.J."/>
            <person name="Chi M."/>
            <person name="Yan Q."/>
            <person name="Wang X.R."/>
            <person name="Song H.D."/>
            <person name="Xu X.N."/>
            <person name="Wang J.J."/>
            <person name="Zhang X.L."/>
            <person name="Zhang X."/>
            <person name="Wang Z.Q."/>
            <person name="Xue C.L."/>
            <person name="Brindley P.J."/>
            <person name="McManus D.P."/>
            <person name="Yang P.Y."/>
            <person name="Feng Z."/>
            <person name="Chen Z."/>
            <person name="Han Z.G."/>
        </authorList>
    </citation>
    <scope>NUCLEOTIDE SEQUENCE</scope>
</reference>
<evidence type="ECO:0000313" key="1">
    <source>
        <dbReference type="EMBL" id="AAW26789.1"/>
    </source>
</evidence>
<name>Q5DBL7_SCHJA</name>
<proteinExistence type="evidence at transcript level"/>
<protein>
    <submittedName>
        <fullName evidence="1">Uncharacterized protein</fullName>
    </submittedName>
</protein>
<sequence length="113" mass="13259">MVFSFRFSKYLLVALNLLYLVIWSVFRNTPLSMLGYFLHSCRRRCLRATKHLRDKCSYCWRHNSLWGFPLCTCCSWFVGSSQTQPGNIIFLHNPTFQSLSSSIFSSMRLFVAL</sequence>
<dbReference type="AlphaFoldDB" id="Q5DBL7"/>
<reference evidence="1" key="1">
    <citation type="submission" date="2004-11" db="EMBL/GenBank/DDBJ databases">
        <title>The full-length cDNA sequences of Schistosoma japonicum genes.</title>
        <authorList>
            <person name="Han Z."/>
        </authorList>
    </citation>
    <scope>NUCLEOTIDE SEQUENCE</scope>
</reference>
<organism evidence="1">
    <name type="scientific">Schistosoma japonicum</name>
    <name type="common">Blood fluke</name>
    <dbReference type="NCBI Taxonomy" id="6182"/>
    <lineage>
        <taxon>Eukaryota</taxon>
        <taxon>Metazoa</taxon>
        <taxon>Spiralia</taxon>
        <taxon>Lophotrochozoa</taxon>
        <taxon>Platyhelminthes</taxon>
        <taxon>Trematoda</taxon>
        <taxon>Digenea</taxon>
        <taxon>Strigeidida</taxon>
        <taxon>Schistosomatoidea</taxon>
        <taxon>Schistosomatidae</taxon>
        <taxon>Schistosoma</taxon>
    </lineage>
</organism>
<accession>Q5DBL7</accession>